<dbReference type="InParanoid" id="F6HVT0"/>
<dbReference type="Proteomes" id="UP000009183">
    <property type="component" value="Chromosome 17"/>
</dbReference>
<reference evidence="2" key="1">
    <citation type="journal article" date="2007" name="Nature">
        <title>The grapevine genome sequence suggests ancestral hexaploidization in major angiosperm phyla.</title>
        <authorList>
            <consortium name="The French-Italian Public Consortium for Grapevine Genome Characterization."/>
            <person name="Jaillon O."/>
            <person name="Aury J.-M."/>
            <person name="Noel B."/>
            <person name="Policriti A."/>
            <person name="Clepet C."/>
            <person name="Casagrande A."/>
            <person name="Choisne N."/>
            <person name="Aubourg S."/>
            <person name="Vitulo N."/>
            <person name="Jubin C."/>
            <person name="Vezzi A."/>
            <person name="Legeai F."/>
            <person name="Hugueney P."/>
            <person name="Dasilva C."/>
            <person name="Horner D."/>
            <person name="Mica E."/>
            <person name="Jublot D."/>
            <person name="Poulain J."/>
            <person name="Bruyere C."/>
            <person name="Billault A."/>
            <person name="Segurens B."/>
            <person name="Gouyvenoux M."/>
            <person name="Ugarte E."/>
            <person name="Cattonaro F."/>
            <person name="Anthouard V."/>
            <person name="Vico V."/>
            <person name="Del Fabbro C."/>
            <person name="Alaux M."/>
            <person name="Di Gaspero G."/>
            <person name="Dumas V."/>
            <person name="Felice N."/>
            <person name="Paillard S."/>
            <person name="Juman I."/>
            <person name="Moroldo M."/>
            <person name="Scalabrin S."/>
            <person name="Canaguier A."/>
            <person name="Le Clainche I."/>
            <person name="Malacrida G."/>
            <person name="Durand E."/>
            <person name="Pesole G."/>
            <person name="Laucou V."/>
            <person name="Chatelet P."/>
            <person name="Merdinoglu D."/>
            <person name="Delledonne M."/>
            <person name="Pezzotti M."/>
            <person name="Lecharny A."/>
            <person name="Scarpelli C."/>
            <person name="Artiguenave F."/>
            <person name="Pe M.E."/>
            <person name="Valle G."/>
            <person name="Morgante M."/>
            <person name="Caboche M."/>
            <person name="Adam-Blondon A.-F."/>
            <person name="Weissenbach J."/>
            <person name="Quetier F."/>
            <person name="Wincker P."/>
        </authorList>
    </citation>
    <scope>NUCLEOTIDE SEQUENCE [LARGE SCALE GENOMIC DNA]</scope>
    <source>
        <strain evidence="2">cv. Pinot noir / PN40024</strain>
    </source>
</reference>
<evidence type="ECO:0000313" key="1">
    <source>
        <dbReference type="EMBL" id="CCB58793.1"/>
    </source>
</evidence>
<name>F6HVT0_VITVI</name>
<gene>
    <name evidence="1" type="ordered locus">VIT_17s0053g00400</name>
</gene>
<organism evidence="1 2">
    <name type="scientific">Vitis vinifera</name>
    <name type="common">Grape</name>
    <dbReference type="NCBI Taxonomy" id="29760"/>
    <lineage>
        <taxon>Eukaryota</taxon>
        <taxon>Viridiplantae</taxon>
        <taxon>Streptophyta</taxon>
        <taxon>Embryophyta</taxon>
        <taxon>Tracheophyta</taxon>
        <taxon>Spermatophyta</taxon>
        <taxon>Magnoliopsida</taxon>
        <taxon>eudicotyledons</taxon>
        <taxon>Gunneridae</taxon>
        <taxon>Pentapetalae</taxon>
        <taxon>rosids</taxon>
        <taxon>Vitales</taxon>
        <taxon>Vitaceae</taxon>
        <taxon>Viteae</taxon>
        <taxon>Vitis</taxon>
    </lineage>
</organism>
<keyword evidence="2" id="KW-1185">Reference proteome</keyword>
<accession>F6HVT0</accession>
<protein>
    <submittedName>
        <fullName evidence="1">Uncharacterized protein</fullName>
    </submittedName>
</protein>
<dbReference type="EMBL" id="FN596258">
    <property type="protein sequence ID" value="CCB58793.1"/>
    <property type="molecule type" value="Genomic_DNA"/>
</dbReference>
<dbReference type="AlphaFoldDB" id="F6HVT0"/>
<sequence length="18" mass="2093">MFRQDQSRANTNRVVGTL</sequence>
<evidence type="ECO:0000313" key="2">
    <source>
        <dbReference type="Proteomes" id="UP000009183"/>
    </source>
</evidence>
<dbReference type="HOGENOM" id="CLU_3431145_0_0_1"/>
<proteinExistence type="predicted"/>